<dbReference type="InterPro" id="IPR050905">
    <property type="entry name" value="Plant_NBS-LRR"/>
</dbReference>
<organism evidence="5 6">
    <name type="scientific">Rhynchospora tenuis</name>
    <dbReference type="NCBI Taxonomy" id="198213"/>
    <lineage>
        <taxon>Eukaryota</taxon>
        <taxon>Viridiplantae</taxon>
        <taxon>Streptophyta</taxon>
        <taxon>Embryophyta</taxon>
        <taxon>Tracheophyta</taxon>
        <taxon>Spermatophyta</taxon>
        <taxon>Magnoliopsida</taxon>
        <taxon>Liliopsida</taxon>
        <taxon>Poales</taxon>
        <taxon>Cyperaceae</taxon>
        <taxon>Cyperoideae</taxon>
        <taxon>Rhynchosporeae</taxon>
        <taxon>Rhynchospora</taxon>
    </lineage>
</organism>
<accession>A0AAD5WBX5</accession>
<dbReference type="Gene3D" id="3.40.50.300">
    <property type="entry name" value="P-loop containing nucleotide triphosphate hydrolases"/>
    <property type="match status" value="1"/>
</dbReference>
<evidence type="ECO:0000313" key="6">
    <source>
        <dbReference type="Proteomes" id="UP001210211"/>
    </source>
</evidence>
<dbReference type="InterPro" id="IPR036388">
    <property type="entry name" value="WH-like_DNA-bd_sf"/>
</dbReference>
<keyword evidence="3" id="KW-0067">ATP-binding</keyword>
<dbReference type="EMBL" id="JAMRDG010000002">
    <property type="protein sequence ID" value="KAJ3684198.1"/>
    <property type="molecule type" value="Genomic_DNA"/>
</dbReference>
<dbReference type="Gene3D" id="1.10.8.430">
    <property type="entry name" value="Helical domain of apoptotic protease-activating factors"/>
    <property type="match status" value="1"/>
</dbReference>
<dbReference type="GO" id="GO:0002758">
    <property type="term" value="P:innate immune response-activating signaling pathway"/>
    <property type="evidence" value="ECO:0007669"/>
    <property type="project" value="UniProtKB-ARBA"/>
</dbReference>
<sequence length="504" mass="57317">MELLKPTVGSLLPWVATKVTDHVAYPFKVDHNVKALELAHRELGALKKDVKAELINAERGNGAPTEQVKLWLEEVEVIEQEAAEICEKCRQLCRCIWNISPNLWLKYQISRSAAKKHAEVINLCEKRATVQVIIHMPPPLAQEMPSSSSISPYLKSALDCVNNDVHGIIGIWGMGGVGKTHLLKQINNELSRDCLSDFVVVFVTCPKDCSQEKVQNDIIDKLRLDKNGSMEQKQSKIYNFLRERSFVLLLDDLWGRVDLDTIGIPNPRIIVGTCKRKVVLTTRSTEVCGQMEVQKRIRVDVLNWDDAWSLFKEKVTEETINADLLIQKHAEDVVKELGGLPLALITVGRAMHDKRDMYEWEQAIVLLKQARLNDVEFSRVTQPSQANEPVFFILKFSYDNLKNDIKQCFLHCSLWPEGSSINKDDLVELWMGLGLIDEENIQAAYNVGYSYIRRLQAVCLLEIDDDYTINGDDTIKMHDVIRDMALWIANNKGVDRANWIARAG</sequence>
<keyword evidence="1" id="KW-0677">Repeat</keyword>
<dbReference type="PRINTS" id="PR00364">
    <property type="entry name" value="DISEASERSIST"/>
</dbReference>
<keyword evidence="6" id="KW-1185">Reference proteome</keyword>
<dbReference type="SMART" id="SM00382">
    <property type="entry name" value="AAA"/>
    <property type="match status" value="1"/>
</dbReference>
<dbReference type="InterPro" id="IPR058922">
    <property type="entry name" value="WHD_DRP"/>
</dbReference>
<gene>
    <name evidence="5" type="ORF">LUZ61_013362</name>
</gene>
<dbReference type="InterPro" id="IPR027417">
    <property type="entry name" value="P-loop_NTPase"/>
</dbReference>
<dbReference type="GO" id="GO:0005524">
    <property type="term" value="F:ATP binding"/>
    <property type="evidence" value="ECO:0007669"/>
    <property type="project" value="UniProtKB-KW"/>
</dbReference>
<dbReference type="InterPro" id="IPR003593">
    <property type="entry name" value="AAA+_ATPase"/>
</dbReference>
<dbReference type="InterPro" id="IPR002182">
    <property type="entry name" value="NB-ARC"/>
</dbReference>
<dbReference type="Gene3D" id="1.10.10.10">
    <property type="entry name" value="Winged helix-like DNA-binding domain superfamily/Winged helix DNA-binding domain"/>
    <property type="match status" value="1"/>
</dbReference>
<evidence type="ECO:0000313" key="5">
    <source>
        <dbReference type="EMBL" id="KAJ3684198.1"/>
    </source>
</evidence>
<dbReference type="InterPro" id="IPR042197">
    <property type="entry name" value="Apaf_helical"/>
</dbReference>
<evidence type="ECO:0000256" key="1">
    <source>
        <dbReference type="ARBA" id="ARBA00022737"/>
    </source>
</evidence>
<dbReference type="Pfam" id="PF00931">
    <property type="entry name" value="NB-ARC"/>
    <property type="match status" value="1"/>
</dbReference>
<protein>
    <recommendedName>
        <fullName evidence="4">AAA+ ATPase domain-containing protein</fullName>
    </recommendedName>
</protein>
<dbReference type="GO" id="GO:0042742">
    <property type="term" value="P:defense response to bacterium"/>
    <property type="evidence" value="ECO:0007669"/>
    <property type="project" value="UniProtKB-ARBA"/>
</dbReference>
<dbReference type="GO" id="GO:0043531">
    <property type="term" value="F:ADP binding"/>
    <property type="evidence" value="ECO:0007669"/>
    <property type="project" value="InterPro"/>
</dbReference>
<proteinExistence type="predicted"/>
<comment type="caution">
    <text evidence="5">The sequence shown here is derived from an EMBL/GenBank/DDBJ whole genome shotgun (WGS) entry which is preliminary data.</text>
</comment>
<dbReference type="Proteomes" id="UP001210211">
    <property type="component" value="Unassembled WGS sequence"/>
</dbReference>
<dbReference type="FunFam" id="1.10.10.10:FF:000322">
    <property type="entry name" value="Probable disease resistance protein At1g63360"/>
    <property type="match status" value="1"/>
</dbReference>
<dbReference type="SUPFAM" id="SSF52540">
    <property type="entry name" value="P-loop containing nucleoside triphosphate hydrolases"/>
    <property type="match status" value="1"/>
</dbReference>
<keyword evidence="2" id="KW-0611">Plant defense</keyword>
<dbReference type="Pfam" id="PF23559">
    <property type="entry name" value="WHD_DRP"/>
    <property type="match status" value="1"/>
</dbReference>
<feature type="domain" description="AAA+ ATPase" evidence="4">
    <location>
        <begin position="165"/>
        <end position="298"/>
    </location>
</feature>
<dbReference type="PANTHER" id="PTHR33463:SF207">
    <property type="entry name" value="AAA+ ATPASE DOMAIN-CONTAINING PROTEIN"/>
    <property type="match status" value="1"/>
</dbReference>
<keyword evidence="3" id="KW-0547">Nucleotide-binding</keyword>
<dbReference type="FunFam" id="3.40.50.300:FF:001091">
    <property type="entry name" value="Probable disease resistance protein At1g61300"/>
    <property type="match status" value="1"/>
</dbReference>
<evidence type="ECO:0000256" key="2">
    <source>
        <dbReference type="ARBA" id="ARBA00022821"/>
    </source>
</evidence>
<dbReference type="AlphaFoldDB" id="A0AAD5WBX5"/>
<reference evidence="5 6" key="1">
    <citation type="journal article" date="2022" name="Cell">
        <title>Repeat-based holocentromeres influence genome architecture and karyotype evolution.</title>
        <authorList>
            <person name="Hofstatter P.G."/>
            <person name="Thangavel G."/>
            <person name="Lux T."/>
            <person name="Neumann P."/>
            <person name="Vondrak T."/>
            <person name="Novak P."/>
            <person name="Zhang M."/>
            <person name="Costa L."/>
            <person name="Castellani M."/>
            <person name="Scott A."/>
            <person name="Toegelov H."/>
            <person name="Fuchs J."/>
            <person name="Mata-Sucre Y."/>
            <person name="Dias Y."/>
            <person name="Vanzela A.L.L."/>
            <person name="Huettel B."/>
            <person name="Almeida C.C.S."/>
            <person name="Simkova H."/>
            <person name="Souza G."/>
            <person name="Pedrosa-Harand A."/>
            <person name="Macas J."/>
            <person name="Mayer K.F.X."/>
            <person name="Houben A."/>
            <person name="Marques A."/>
        </authorList>
    </citation>
    <scope>NUCLEOTIDE SEQUENCE [LARGE SCALE GENOMIC DNA]</scope>
    <source>
        <strain evidence="5">RhyTen1mFocal</strain>
    </source>
</reference>
<evidence type="ECO:0000259" key="4">
    <source>
        <dbReference type="SMART" id="SM00382"/>
    </source>
</evidence>
<evidence type="ECO:0000256" key="3">
    <source>
        <dbReference type="ARBA" id="ARBA00022840"/>
    </source>
</evidence>
<dbReference type="GO" id="GO:0009626">
    <property type="term" value="P:plant-type hypersensitive response"/>
    <property type="evidence" value="ECO:0007669"/>
    <property type="project" value="UniProtKB-ARBA"/>
</dbReference>
<dbReference type="PANTHER" id="PTHR33463">
    <property type="entry name" value="NB-ARC DOMAIN-CONTAINING PROTEIN-RELATED"/>
    <property type="match status" value="1"/>
</dbReference>
<name>A0AAD5WBX5_9POAL</name>